<keyword evidence="23" id="KW-1185">Reference proteome</keyword>
<evidence type="ECO:0000256" key="11">
    <source>
        <dbReference type="ARBA" id="ARBA00022741"/>
    </source>
</evidence>
<dbReference type="PANTHER" id="PTHR45453:SF1">
    <property type="entry name" value="PHOSPHATE REGULON SENSOR PROTEIN PHOR"/>
    <property type="match status" value="1"/>
</dbReference>
<dbReference type="InterPro" id="IPR004358">
    <property type="entry name" value="Sig_transdc_His_kin-like_C"/>
</dbReference>
<dbReference type="Gene3D" id="3.30.565.10">
    <property type="entry name" value="Histidine kinase-like ATPase, C-terminal domain"/>
    <property type="match status" value="1"/>
</dbReference>
<dbReference type="CDD" id="cd00130">
    <property type="entry name" value="PAS"/>
    <property type="match status" value="1"/>
</dbReference>
<dbReference type="PANTHER" id="PTHR45453">
    <property type="entry name" value="PHOSPHATE REGULON SENSOR PROTEIN PHOR"/>
    <property type="match status" value="1"/>
</dbReference>
<dbReference type="GO" id="GO:0006355">
    <property type="term" value="P:regulation of DNA-templated transcription"/>
    <property type="evidence" value="ECO:0007669"/>
    <property type="project" value="InterPro"/>
</dbReference>
<evidence type="ECO:0000256" key="10">
    <source>
        <dbReference type="ARBA" id="ARBA00022692"/>
    </source>
</evidence>
<feature type="coiled-coil region" evidence="18">
    <location>
        <begin position="73"/>
        <end position="100"/>
    </location>
</feature>
<dbReference type="GO" id="GO:0005886">
    <property type="term" value="C:plasma membrane"/>
    <property type="evidence" value="ECO:0007669"/>
    <property type="project" value="UniProtKB-SubCell"/>
</dbReference>
<evidence type="ECO:0000256" key="14">
    <source>
        <dbReference type="ARBA" id="ARBA00022989"/>
    </source>
</evidence>
<keyword evidence="18" id="KW-0175">Coiled coil</keyword>
<dbReference type="InterPro" id="IPR036890">
    <property type="entry name" value="HATPase_C_sf"/>
</dbReference>
<evidence type="ECO:0000256" key="9">
    <source>
        <dbReference type="ARBA" id="ARBA00022679"/>
    </source>
</evidence>
<feature type="domain" description="Rhodanese" evidence="21">
    <location>
        <begin position="44"/>
        <end position="81"/>
    </location>
</feature>
<evidence type="ECO:0000256" key="16">
    <source>
        <dbReference type="ARBA" id="ARBA00023136"/>
    </source>
</evidence>
<dbReference type="PROSITE" id="PS50112">
    <property type="entry name" value="PAS"/>
    <property type="match status" value="1"/>
</dbReference>
<keyword evidence="6" id="KW-1003">Cell membrane</keyword>
<dbReference type="NCBIfam" id="TIGR02966">
    <property type="entry name" value="phoR_proteo"/>
    <property type="match status" value="1"/>
</dbReference>
<feature type="domain" description="Histidine kinase" evidence="19">
    <location>
        <begin position="212"/>
        <end position="433"/>
    </location>
</feature>
<dbReference type="SUPFAM" id="SSF55874">
    <property type="entry name" value="ATPase domain of HSP90 chaperone/DNA topoisomerase II/histidine kinase"/>
    <property type="match status" value="1"/>
</dbReference>
<dbReference type="SUPFAM" id="SSF55785">
    <property type="entry name" value="PYP-like sensor domain (PAS domain)"/>
    <property type="match status" value="1"/>
</dbReference>
<dbReference type="InterPro" id="IPR013767">
    <property type="entry name" value="PAS_fold"/>
</dbReference>
<gene>
    <name evidence="22" type="ORF">BN948_01484</name>
</gene>
<dbReference type="Proteomes" id="UP000028878">
    <property type="component" value="Unassembled WGS sequence"/>
</dbReference>
<evidence type="ECO:0000256" key="2">
    <source>
        <dbReference type="ARBA" id="ARBA00004429"/>
    </source>
</evidence>
<dbReference type="Pfam" id="PF02518">
    <property type="entry name" value="HATPase_c"/>
    <property type="match status" value="1"/>
</dbReference>
<evidence type="ECO:0000259" key="20">
    <source>
        <dbReference type="PROSITE" id="PS50112"/>
    </source>
</evidence>
<keyword evidence="15" id="KW-0902">Two-component regulatory system</keyword>
<dbReference type="AlphaFoldDB" id="A0A1L1PNY8"/>
<dbReference type="FunFam" id="1.10.287.130:FF:000008">
    <property type="entry name" value="Two-component sensor histidine kinase"/>
    <property type="match status" value="1"/>
</dbReference>
<dbReference type="SUPFAM" id="SSF47384">
    <property type="entry name" value="Homodimeric domain of signal transducing histidine kinase"/>
    <property type="match status" value="1"/>
</dbReference>
<organism evidence="22 23">
    <name type="scientific">Hydrogenophaga intermedia</name>
    <dbReference type="NCBI Taxonomy" id="65786"/>
    <lineage>
        <taxon>Bacteria</taxon>
        <taxon>Pseudomonadati</taxon>
        <taxon>Pseudomonadota</taxon>
        <taxon>Betaproteobacteria</taxon>
        <taxon>Burkholderiales</taxon>
        <taxon>Comamonadaceae</taxon>
        <taxon>Hydrogenophaga</taxon>
    </lineage>
</organism>
<dbReference type="InterPro" id="IPR036097">
    <property type="entry name" value="HisK_dim/P_sf"/>
</dbReference>
<dbReference type="EC" id="2.7.13.3" evidence="3"/>
<comment type="function">
    <text evidence="17">Member of the two-component regulatory system PhoR/PhoB involved in the phosphate regulon genes expression. PhoR may function as a membrane-associated protein kinase that phosphorylates PhoB in response to environmental signals.</text>
</comment>
<evidence type="ECO:0000256" key="8">
    <source>
        <dbReference type="ARBA" id="ARBA00022592"/>
    </source>
</evidence>
<keyword evidence="13" id="KW-0067">ATP-binding</keyword>
<dbReference type="PROSITE" id="PS50206">
    <property type="entry name" value="RHODANESE_3"/>
    <property type="match status" value="1"/>
</dbReference>
<dbReference type="Gene3D" id="1.10.287.130">
    <property type="match status" value="1"/>
</dbReference>
<dbReference type="PRINTS" id="PR00344">
    <property type="entry name" value="BCTRLSENSOR"/>
</dbReference>
<evidence type="ECO:0000256" key="15">
    <source>
        <dbReference type="ARBA" id="ARBA00023012"/>
    </source>
</evidence>
<dbReference type="GO" id="GO:0006817">
    <property type="term" value="P:phosphate ion transport"/>
    <property type="evidence" value="ECO:0007669"/>
    <property type="project" value="UniProtKB-KW"/>
</dbReference>
<evidence type="ECO:0000256" key="3">
    <source>
        <dbReference type="ARBA" id="ARBA00012438"/>
    </source>
</evidence>
<keyword evidence="11" id="KW-0547">Nucleotide-binding</keyword>
<dbReference type="Pfam" id="PF00512">
    <property type="entry name" value="HisKA"/>
    <property type="match status" value="1"/>
</dbReference>
<sequence>MSRRFLELLLLVAAGAAIGWAADKAALSFVGALVGCGIWAVRDGLRAQRVLRWLNKADVSRMPELEGFWGELLDRCRKLIKKLEKKAANSDARLEDFLAAIQASPNGVVLLDAAGRIEWANLTASNQLGFDPQRDLGQYVRNLVRHPAFNAYLSAGDFGHEITIDGVGPRPSQPAKISLQIHPYGKKRKLMITRDITAVQLAEAMRRDFVANVSHEIRTPLTVLSGFVETMQSLELSNEERQQYLGLMSQQAHRMQTLVNDLLTLSRLEGSPAPGQGEWCGTQELLEHAVQEARGLSQAIASTPHRIEPSAGSASFWVSGAKTELISAMSNLMSNAVRYTPGGGLIEPGWRINDEGVAEFYVTDAGPGIAAEHLPRLTERFYRVDRSRSRETGGTGLGLAIVKHVAQRHGGRIDVQSTVGQGSTFTIALPPTRVRTTPPG</sequence>
<dbReference type="RefSeq" id="WP_009517109.1">
    <property type="nucleotide sequence ID" value="NZ_CCAE010000008.1"/>
</dbReference>
<dbReference type="PROSITE" id="PS50109">
    <property type="entry name" value="HIS_KIN"/>
    <property type="match status" value="1"/>
</dbReference>
<evidence type="ECO:0000256" key="6">
    <source>
        <dbReference type="ARBA" id="ARBA00022475"/>
    </source>
</evidence>
<keyword evidence="5" id="KW-0813">Transport</keyword>
<evidence type="ECO:0000256" key="12">
    <source>
        <dbReference type="ARBA" id="ARBA00022777"/>
    </source>
</evidence>
<comment type="subcellular location">
    <subcellularLocation>
        <location evidence="2">Cell inner membrane</location>
        <topology evidence="2">Multi-pass membrane protein</topology>
    </subcellularLocation>
</comment>
<dbReference type="GO" id="GO:0000155">
    <property type="term" value="F:phosphorelay sensor kinase activity"/>
    <property type="evidence" value="ECO:0007669"/>
    <property type="project" value="InterPro"/>
</dbReference>
<keyword evidence="10" id="KW-0812">Transmembrane</keyword>
<keyword evidence="8" id="KW-0592">Phosphate transport</keyword>
<dbReference type="SMART" id="SM00091">
    <property type="entry name" value="PAS"/>
    <property type="match status" value="1"/>
</dbReference>
<dbReference type="Pfam" id="PF11808">
    <property type="entry name" value="PhoR"/>
    <property type="match status" value="1"/>
</dbReference>
<keyword evidence="16" id="KW-0472">Membrane</keyword>
<keyword evidence="9 22" id="KW-0808">Transferase</keyword>
<name>A0A1L1PNY8_HYDIT</name>
<dbReference type="FunFam" id="3.30.565.10:FF:000006">
    <property type="entry name" value="Sensor histidine kinase WalK"/>
    <property type="match status" value="1"/>
</dbReference>
<dbReference type="InterPro" id="IPR050351">
    <property type="entry name" value="BphY/WalK/GraS-like"/>
</dbReference>
<dbReference type="GO" id="GO:0005524">
    <property type="term" value="F:ATP binding"/>
    <property type="evidence" value="ECO:0007669"/>
    <property type="project" value="UniProtKB-KW"/>
</dbReference>
<dbReference type="GO" id="GO:0004721">
    <property type="term" value="F:phosphoprotein phosphatase activity"/>
    <property type="evidence" value="ECO:0007669"/>
    <property type="project" value="InterPro"/>
</dbReference>
<dbReference type="GO" id="GO:0016036">
    <property type="term" value="P:cellular response to phosphate starvation"/>
    <property type="evidence" value="ECO:0007669"/>
    <property type="project" value="TreeGrafter"/>
</dbReference>
<evidence type="ECO:0000256" key="7">
    <source>
        <dbReference type="ARBA" id="ARBA00022553"/>
    </source>
</evidence>
<proteinExistence type="predicted"/>
<evidence type="ECO:0000256" key="5">
    <source>
        <dbReference type="ARBA" id="ARBA00022448"/>
    </source>
</evidence>
<dbReference type="InterPro" id="IPR014310">
    <property type="entry name" value="Sig_transdc_His_kinase_PhoR"/>
</dbReference>
<evidence type="ECO:0000313" key="22">
    <source>
        <dbReference type="EMBL" id="CDN87065.1"/>
    </source>
</evidence>
<dbReference type="InterPro" id="IPR000014">
    <property type="entry name" value="PAS"/>
</dbReference>
<dbReference type="InterPro" id="IPR001763">
    <property type="entry name" value="Rhodanese-like_dom"/>
</dbReference>
<evidence type="ECO:0000259" key="21">
    <source>
        <dbReference type="PROSITE" id="PS50206"/>
    </source>
</evidence>
<evidence type="ECO:0000313" key="23">
    <source>
        <dbReference type="Proteomes" id="UP000028878"/>
    </source>
</evidence>
<dbReference type="InterPro" id="IPR035965">
    <property type="entry name" value="PAS-like_dom_sf"/>
</dbReference>
<dbReference type="Pfam" id="PF00989">
    <property type="entry name" value="PAS"/>
    <property type="match status" value="1"/>
</dbReference>
<reference evidence="23" key="1">
    <citation type="submission" date="2014-02" db="EMBL/GenBank/DDBJ databases">
        <authorList>
            <person name="Gan H."/>
        </authorList>
    </citation>
    <scope>NUCLEOTIDE SEQUENCE [LARGE SCALE GENOMIC DNA]</scope>
    <source>
        <strain evidence="23">S1</strain>
    </source>
</reference>
<evidence type="ECO:0000256" key="18">
    <source>
        <dbReference type="SAM" id="Coils"/>
    </source>
</evidence>
<evidence type="ECO:0000256" key="13">
    <source>
        <dbReference type="ARBA" id="ARBA00022840"/>
    </source>
</evidence>
<dbReference type="SMART" id="SM00387">
    <property type="entry name" value="HATPase_c"/>
    <property type="match status" value="1"/>
</dbReference>
<dbReference type="InterPro" id="IPR005467">
    <property type="entry name" value="His_kinase_dom"/>
</dbReference>
<keyword evidence="7" id="KW-0597">Phosphoprotein</keyword>
<evidence type="ECO:0000259" key="19">
    <source>
        <dbReference type="PROSITE" id="PS50109"/>
    </source>
</evidence>
<keyword evidence="12 22" id="KW-0418">Kinase</keyword>
<dbReference type="InterPro" id="IPR003594">
    <property type="entry name" value="HATPase_dom"/>
</dbReference>
<accession>A0A1L1PNY8</accession>
<evidence type="ECO:0000256" key="1">
    <source>
        <dbReference type="ARBA" id="ARBA00000085"/>
    </source>
</evidence>
<feature type="domain" description="PAS" evidence="20">
    <location>
        <begin position="93"/>
        <end position="147"/>
    </location>
</feature>
<keyword evidence="14" id="KW-1133">Transmembrane helix</keyword>
<dbReference type="Gene3D" id="3.30.450.20">
    <property type="entry name" value="PAS domain"/>
    <property type="match status" value="1"/>
</dbReference>
<dbReference type="EMBL" id="CCAE010000008">
    <property type="protein sequence ID" value="CDN87065.1"/>
    <property type="molecule type" value="Genomic_DNA"/>
</dbReference>
<dbReference type="InterPro" id="IPR003661">
    <property type="entry name" value="HisK_dim/P_dom"/>
</dbReference>
<evidence type="ECO:0000256" key="4">
    <source>
        <dbReference type="ARBA" id="ARBA00019665"/>
    </source>
</evidence>
<evidence type="ECO:0000256" key="17">
    <source>
        <dbReference type="ARBA" id="ARBA00025207"/>
    </source>
</evidence>
<reference evidence="23" key="2">
    <citation type="submission" date="2014-11" db="EMBL/GenBank/DDBJ databases">
        <title>Draft genome sequence of Hydrogenophaga intermedia S1.</title>
        <authorList>
            <person name="Gan H.M."/>
            <person name="Chew T.H."/>
            <person name="Stolz A."/>
        </authorList>
    </citation>
    <scope>NUCLEOTIDE SEQUENCE [LARGE SCALE GENOMIC DNA]</scope>
    <source>
        <strain evidence="23">S1</strain>
    </source>
</reference>
<comment type="catalytic activity">
    <reaction evidence="1">
        <text>ATP + protein L-histidine = ADP + protein N-phospho-L-histidine.</text>
        <dbReference type="EC" id="2.7.13.3"/>
    </reaction>
</comment>
<dbReference type="InterPro" id="IPR021766">
    <property type="entry name" value="PhoR_N"/>
</dbReference>
<dbReference type="SMART" id="SM00388">
    <property type="entry name" value="HisKA"/>
    <property type="match status" value="1"/>
</dbReference>
<dbReference type="CDD" id="cd00082">
    <property type="entry name" value="HisKA"/>
    <property type="match status" value="1"/>
</dbReference>
<protein>
    <recommendedName>
        <fullName evidence="4">Phosphate regulon sensor protein PhoR</fullName>
        <ecNumber evidence="3">2.7.13.3</ecNumber>
    </recommendedName>
</protein>